<evidence type="ECO:0000259" key="2">
    <source>
        <dbReference type="Pfam" id="PF15406"/>
    </source>
</evidence>
<dbReference type="InterPro" id="IPR039483">
    <property type="entry name" value="Meu6_PH_dom"/>
</dbReference>
<dbReference type="Proteomes" id="UP000298138">
    <property type="component" value="Unassembled WGS sequence"/>
</dbReference>
<protein>
    <recommendedName>
        <fullName evidence="2">Meiotic expression up-regulated protein 6 PH domain-containing protein</fullName>
    </recommendedName>
</protein>
<feature type="compositionally biased region" description="Low complexity" evidence="1">
    <location>
        <begin position="578"/>
        <end position="602"/>
    </location>
</feature>
<sequence>MSDATATKPTEPVAADSPKVEETATAPATETTPAPAVEETTATAAAAEEETKPAEEPKKEEEKPEPKEITHGTLAKTHRGVLSFFKQKRYFYFQEDAVSDEKLKHHYLHKESASKPTAAHASQTGKGLWFYSKHESHKDAPHGIVKLADVTEVVPVGVNRFVLKLSGGELQFEAPPADRDNWVYTLNQKVEEAKAADKDIVESEGYKEALERFVKPVAAKPAEKAPETKIEEAAPAAEENKEEETKAEEPAAAPVATPEAAVTSDDEAGPAKKAKRGSVFEKFGGKFKSHKAAEKEPEAKEEAKEEEAKPAETTETAAAAPVDVEAPVAAETAEASDAVKPVEEKAEEEKPAAAASPKEKRKSSFFSFGKKKEEAAVTPTAEEKKDEVKPEVKEEPAAAEEPAAPAAEEVKPVETATEADATKATETPADEAEEKKEEKAAPASPKSHSKSFFSGFLAKREKSPGPKAAIEPTAEAKAETSAAEVKDEAPATTSETVPENAVESPAAVEETSEATTSPKEKRKSFFAFKKPSKSEDVKSDSEEGEPKEKPAKTNYVQGLIRKVSQRAQSGKAPEKEVATPAPVAEEAEPSAAPQIEEPVAAPAKEEEEVAVPAAAEEKPAQSIGDVVPEAVNVGKPAQVSA</sequence>
<dbReference type="STRING" id="341454.A0A4S2MHV3"/>
<organism evidence="3 4">
    <name type="scientific">Ascodesmis nigricans</name>
    <dbReference type="NCBI Taxonomy" id="341454"/>
    <lineage>
        <taxon>Eukaryota</taxon>
        <taxon>Fungi</taxon>
        <taxon>Dikarya</taxon>
        <taxon>Ascomycota</taxon>
        <taxon>Pezizomycotina</taxon>
        <taxon>Pezizomycetes</taxon>
        <taxon>Pezizales</taxon>
        <taxon>Ascodesmidaceae</taxon>
        <taxon>Ascodesmis</taxon>
    </lineage>
</organism>
<dbReference type="AlphaFoldDB" id="A0A4S2MHV3"/>
<keyword evidence="4" id="KW-1185">Reference proteome</keyword>
<dbReference type="PANTHER" id="PTHR42073">
    <property type="entry name" value="MEIOTIC EXPRESSION UP-REGULATED PROTEIN 6"/>
    <property type="match status" value="1"/>
</dbReference>
<dbReference type="EMBL" id="ML220187">
    <property type="protein sequence ID" value="TGZ76285.1"/>
    <property type="molecule type" value="Genomic_DNA"/>
</dbReference>
<proteinExistence type="predicted"/>
<feature type="compositionally biased region" description="Basic and acidic residues" evidence="1">
    <location>
        <begin position="474"/>
        <end position="489"/>
    </location>
</feature>
<dbReference type="InterPro" id="IPR039712">
    <property type="entry name" value="Meu6"/>
</dbReference>
<feature type="compositionally biased region" description="Basic and acidic residues" evidence="1">
    <location>
        <begin position="532"/>
        <end position="551"/>
    </location>
</feature>
<feature type="compositionally biased region" description="Basic and acidic residues" evidence="1">
    <location>
        <begin position="49"/>
        <end position="70"/>
    </location>
</feature>
<feature type="compositionally biased region" description="Basic and acidic residues" evidence="1">
    <location>
        <begin position="291"/>
        <end position="312"/>
    </location>
</feature>
<dbReference type="InParanoid" id="A0A4S2MHV3"/>
<feature type="compositionally biased region" description="Low complexity" evidence="1">
    <location>
        <begin position="399"/>
        <end position="427"/>
    </location>
</feature>
<feature type="region of interest" description="Disordered" evidence="1">
    <location>
        <begin position="1"/>
        <end position="74"/>
    </location>
</feature>
<feature type="region of interest" description="Disordered" evidence="1">
    <location>
        <begin position="219"/>
        <end position="628"/>
    </location>
</feature>
<accession>A0A4S2MHV3</accession>
<name>A0A4S2MHV3_9PEZI</name>
<feature type="compositionally biased region" description="Low complexity" evidence="1">
    <location>
        <begin position="23"/>
        <end position="46"/>
    </location>
</feature>
<dbReference type="Pfam" id="PF15406">
    <property type="entry name" value="PH_6"/>
    <property type="match status" value="1"/>
</dbReference>
<feature type="compositionally biased region" description="Low complexity" evidence="1">
    <location>
        <begin position="313"/>
        <end position="339"/>
    </location>
</feature>
<evidence type="ECO:0000256" key="1">
    <source>
        <dbReference type="SAM" id="MobiDB-lite"/>
    </source>
</evidence>
<feature type="compositionally biased region" description="Basic and acidic residues" evidence="1">
    <location>
        <begin position="340"/>
        <end position="351"/>
    </location>
</feature>
<gene>
    <name evidence="3" type="ORF">EX30DRAFT_258449</name>
</gene>
<feature type="compositionally biased region" description="Basic and acidic residues" evidence="1">
    <location>
        <begin position="370"/>
        <end position="396"/>
    </location>
</feature>
<reference evidence="3 4" key="1">
    <citation type="submission" date="2019-04" db="EMBL/GenBank/DDBJ databases">
        <title>Comparative genomics and transcriptomics to analyze fruiting body development in filamentous ascomycetes.</title>
        <authorList>
            <consortium name="DOE Joint Genome Institute"/>
            <person name="Lutkenhaus R."/>
            <person name="Traeger S."/>
            <person name="Breuer J."/>
            <person name="Kuo A."/>
            <person name="Lipzen A."/>
            <person name="Pangilinan J."/>
            <person name="Dilworth D."/>
            <person name="Sandor L."/>
            <person name="Poggeler S."/>
            <person name="Barry K."/>
            <person name="Grigoriev I.V."/>
            <person name="Nowrousian M."/>
        </authorList>
    </citation>
    <scope>NUCLEOTIDE SEQUENCE [LARGE SCALE GENOMIC DNA]</scope>
    <source>
        <strain evidence="3 4">CBS 389.68</strain>
    </source>
</reference>
<evidence type="ECO:0000313" key="3">
    <source>
        <dbReference type="EMBL" id="TGZ76285.1"/>
    </source>
</evidence>
<evidence type="ECO:0000313" key="4">
    <source>
        <dbReference type="Proteomes" id="UP000298138"/>
    </source>
</evidence>
<feature type="compositionally biased region" description="Low complexity" evidence="1">
    <location>
        <begin position="441"/>
        <end position="454"/>
    </location>
</feature>
<feature type="compositionally biased region" description="Basic and acidic residues" evidence="1">
    <location>
        <begin position="221"/>
        <end position="232"/>
    </location>
</feature>
<dbReference type="OrthoDB" id="5593352at2759"/>
<feature type="compositionally biased region" description="Low complexity" evidence="1">
    <location>
        <begin position="250"/>
        <end position="263"/>
    </location>
</feature>
<dbReference type="PANTHER" id="PTHR42073:SF1">
    <property type="entry name" value="MEIOTIC EXPRESSION UP-REGULATED PROTEIN 6"/>
    <property type="match status" value="1"/>
</dbReference>
<feature type="domain" description="Meiotic expression up-regulated protein 6 PH" evidence="2">
    <location>
        <begin position="84"/>
        <end position="189"/>
    </location>
</feature>